<gene>
    <name evidence="11" type="primary">pzh1</name>
    <name evidence="11" type="ORF">H4219_001842</name>
</gene>
<dbReference type="OrthoDB" id="1930084at2759"/>
<evidence type="ECO:0000256" key="9">
    <source>
        <dbReference type="SAM" id="MobiDB-lite"/>
    </source>
</evidence>
<feature type="compositionally biased region" description="Polar residues" evidence="9">
    <location>
        <begin position="14"/>
        <end position="31"/>
    </location>
</feature>
<dbReference type="InterPro" id="IPR011159">
    <property type="entry name" value="PPPtase_PPZ/Ppq1"/>
</dbReference>
<comment type="subcellular location">
    <subcellularLocation>
        <location evidence="7">Cytoplasm</location>
    </subcellularLocation>
</comment>
<evidence type="ECO:0000256" key="6">
    <source>
        <dbReference type="ARBA" id="ARBA00029458"/>
    </source>
</evidence>
<dbReference type="PROSITE" id="PS00125">
    <property type="entry name" value="SER_THR_PHOSPHATASE"/>
    <property type="match status" value="1"/>
</dbReference>
<dbReference type="SMART" id="SM00156">
    <property type="entry name" value="PP2Ac"/>
    <property type="match status" value="1"/>
</dbReference>
<feature type="compositionally biased region" description="Polar residues" evidence="9">
    <location>
        <begin position="46"/>
        <end position="61"/>
    </location>
</feature>
<feature type="region of interest" description="Disordered" evidence="9">
    <location>
        <begin position="1"/>
        <end position="98"/>
    </location>
</feature>
<dbReference type="GO" id="GO:0005634">
    <property type="term" value="C:nucleus"/>
    <property type="evidence" value="ECO:0007669"/>
    <property type="project" value="TreeGrafter"/>
</dbReference>
<dbReference type="Pfam" id="PF16891">
    <property type="entry name" value="STPPase_N"/>
    <property type="match status" value="1"/>
</dbReference>
<dbReference type="InterPro" id="IPR031675">
    <property type="entry name" value="STPPase_N"/>
</dbReference>
<keyword evidence="12" id="KW-1185">Reference proteome</keyword>
<reference evidence="11" key="1">
    <citation type="submission" date="2022-07" db="EMBL/GenBank/DDBJ databases">
        <title>Phylogenomic reconstructions and comparative analyses of Kickxellomycotina fungi.</title>
        <authorList>
            <person name="Reynolds N.K."/>
            <person name="Stajich J.E."/>
            <person name="Barry K."/>
            <person name="Grigoriev I.V."/>
            <person name="Crous P."/>
            <person name="Smith M.E."/>
        </authorList>
    </citation>
    <scope>NUCLEOTIDE SEQUENCE</scope>
    <source>
        <strain evidence="11">NBRC 100468</strain>
    </source>
</reference>
<evidence type="ECO:0000256" key="5">
    <source>
        <dbReference type="ARBA" id="ARBA00023211"/>
    </source>
</evidence>
<dbReference type="PIRSF" id="PIRSF000909">
    <property type="entry name" value="PPPtase_PPZ"/>
    <property type="match status" value="1"/>
</dbReference>
<dbReference type="GO" id="GO:0046872">
    <property type="term" value="F:metal ion binding"/>
    <property type="evidence" value="ECO:0007669"/>
    <property type="project" value="UniProtKB-UniRule"/>
</dbReference>
<feature type="compositionally biased region" description="Basic and acidic residues" evidence="9">
    <location>
        <begin position="79"/>
        <end position="88"/>
    </location>
</feature>
<dbReference type="InterPro" id="IPR006186">
    <property type="entry name" value="Ser/Thr-sp_prot-phosphatase"/>
</dbReference>
<dbReference type="GO" id="GO:0004722">
    <property type="term" value="F:protein serine/threonine phosphatase activity"/>
    <property type="evidence" value="ECO:0007669"/>
    <property type="project" value="UniProtKB-UniRule"/>
</dbReference>
<keyword evidence="3 7" id="KW-0378">Hydrolase</keyword>
<organism evidence="11 12">
    <name type="scientific">Mycoemilia scoparia</name>
    <dbReference type="NCBI Taxonomy" id="417184"/>
    <lineage>
        <taxon>Eukaryota</taxon>
        <taxon>Fungi</taxon>
        <taxon>Fungi incertae sedis</taxon>
        <taxon>Zoopagomycota</taxon>
        <taxon>Kickxellomycotina</taxon>
        <taxon>Kickxellomycetes</taxon>
        <taxon>Kickxellales</taxon>
        <taxon>Kickxellaceae</taxon>
        <taxon>Mycoemilia</taxon>
    </lineage>
</organism>
<evidence type="ECO:0000256" key="4">
    <source>
        <dbReference type="ARBA" id="ARBA00022912"/>
    </source>
</evidence>
<proteinExistence type="inferred from homology"/>
<dbReference type="SUPFAM" id="SSF56300">
    <property type="entry name" value="Metallo-dependent phosphatases"/>
    <property type="match status" value="1"/>
</dbReference>
<sequence>MGNASSKRNRVHSKASTESVSGHNENTTKQQVGAGPMQTVEEESDSITGNQTLERNPTKSNGVPRLKRTGKQTSNQGVDGEKQDKHANETLGNELSPLAITNTRESRLSIRNRFGLSKDNISDEHVGGGDVRDLSALSSTRSYRDKPGEPILTAPPGTASAGTRISIRDTSTMALTNYMPTDDGDEVAVVQHPEKSHKRFNIDDMIFRLLEVGFSGKVNKSVCLRNSEIMAVCHAAREVFLSQPTLLELAAPVKITGDVHGQYTDLLRLFDKCGFPPQCNYLFLGDYVDRGKQSLETILLLFCYKIKYPDNFFLLRGNHECANVTRVYGFYDECKRRCSVKIWKTFINTFNALPISAVVANKIFCVHGGLSPELHDMDMIRSLPRPCDVPDRGLLNDLLWSDPSDNAVDWEENERGVSYCFGKDVITDFLNRMDFDLICRAHMVVEDGYEFFHERQLVTVFSAPNYCGEFDNSGAVMNVNENLLCSFEILKPLSENLLACMSRIESSFWNRRRRNNLRIIPSRSDNPHPQHIP</sequence>
<dbReference type="InterPro" id="IPR029052">
    <property type="entry name" value="Metallo-depent_PP-like"/>
</dbReference>
<dbReference type="Pfam" id="PF00149">
    <property type="entry name" value="Metallophos"/>
    <property type="match status" value="1"/>
</dbReference>
<protein>
    <recommendedName>
        <fullName evidence="7 8">Serine/threonine-protein phosphatase</fullName>
        <ecNumber evidence="7 8">3.1.3.16</ecNumber>
    </recommendedName>
</protein>
<evidence type="ECO:0000313" key="12">
    <source>
        <dbReference type="Proteomes" id="UP001150538"/>
    </source>
</evidence>
<keyword evidence="4 7" id="KW-0904">Protein phosphatase</keyword>
<evidence type="ECO:0000313" key="11">
    <source>
        <dbReference type="EMBL" id="KAJ1919701.1"/>
    </source>
</evidence>
<dbReference type="Proteomes" id="UP001150538">
    <property type="component" value="Unassembled WGS sequence"/>
</dbReference>
<dbReference type="EMBL" id="JANBPU010000023">
    <property type="protein sequence ID" value="KAJ1919701.1"/>
    <property type="molecule type" value="Genomic_DNA"/>
</dbReference>
<comment type="catalytic activity">
    <reaction evidence="7">
        <text>O-phospho-L-seryl-[protein] + H2O = L-seryl-[protein] + phosphate</text>
        <dbReference type="Rhea" id="RHEA:20629"/>
        <dbReference type="Rhea" id="RHEA-COMP:9863"/>
        <dbReference type="Rhea" id="RHEA-COMP:11604"/>
        <dbReference type="ChEBI" id="CHEBI:15377"/>
        <dbReference type="ChEBI" id="CHEBI:29999"/>
        <dbReference type="ChEBI" id="CHEBI:43474"/>
        <dbReference type="ChEBI" id="CHEBI:83421"/>
        <dbReference type="EC" id="3.1.3.16"/>
    </reaction>
</comment>
<dbReference type="AlphaFoldDB" id="A0A9W8A796"/>
<dbReference type="PANTHER" id="PTHR11668">
    <property type="entry name" value="SERINE/THREONINE PROTEIN PHOSPHATASE"/>
    <property type="match status" value="1"/>
</dbReference>
<feature type="region of interest" description="Disordered" evidence="9">
    <location>
        <begin position="140"/>
        <end position="161"/>
    </location>
</feature>
<keyword evidence="7" id="KW-0963">Cytoplasm</keyword>
<dbReference type="InterPro" id="IPR050341">
    <property type="entry name" value="PP1_catalytic_subunit"/>
</dbReference>
<keyword evidence="2 7" id="KW-0479">Metal-binding</keyword>
<dbReference type="InterPro" id="IPR004843">
    <property type="entry name" value="Calcineurin-like_PHP"/>
</dbReference>
<dbReference type="FunFam" id="3.60.21.10:FF:000006">
    <property type="entry name" value="Serine/threonine-protein phosphatase"/>
    <property type="match status" value="1"/>
</dbReference>
<evidence type="ECO:0000256" key="8">
    <source>
        <dbReference type="RuleBase" id="RU004273"/>
    </source>
</evidence>
<dbReference type="Gene3D" id="3.60.21.10">
    <property type="match status" value="1"/>
</dbReference>
<dbReference type="PANTHER" id="PTHR11668:SF484">
    <property type="entry name" value="SERINE_THREONINE-PROTEIN PHOSPHATASE PP-Z1-RELATED"/>
    <property type="match status" value="1"/>
</dbReference>
<dbReference type="EC" id="3.1.3.16" evidence="7 8"/>
<feature type="domain" description="Serine/threonine specific protein phosphatases" evidence="10">
    <location>
        <begin position="315"/>
        <end position="320"/>
    </location>
</feature>
<evidence type="ECO:0000256" key="7">
    <source>
        <dbReference type="PIRNR" id="PIRNR000909"/>
    </source>
</evidence>
<evidence type="ECO:0000259" key="10">
    <source>
        <dbReference type="PROSITE" id="PS00125"/>
    </source>
</evidence>
<keyword evidence="5 7" id="KW-0464">Manganese</keyword>
<dbReference type="PRINTS" id="PR00114">
    <property type="entry name" value="STPHPHTASE"/>
</dbReference>
<comment type="caution">
    <text evidence="11">The sequence shown here is derived from an EMBL/GenBank/DDBJ whole genome shotgun (WGS) entry which is preliminary data.</text>
</comment>
<comment type="catalytic activity">
    <reaction evidence="7 8">
        <text>O-phospho-L-threonyl-[protein] + H2O = L-threonyl-[protein] + phosphate</text>
        <dbReference type="Rhea" id="RHEA:47004"/>
        <dbReference type="Rhea" id="RHEA-COMP:11060"/>
        <dbReference type="Rhea" id="RHEA-COMP:11605"/>
        <dbReference type="ChEBI" id="CHEBI:15377"/>
        <dbReference type="ChEBI" id="CHEBI:30013"/>
        <dbReference type="ChEBI" id="CHEBI:43474"/>
        <dbReference type="ChEBI" id="CHEBI:61977"/>
        <dbReference type="EC" id="3.1.3.16"/>
    </reaction>
</comment>
<evidence type="ECO:0000256" key="2">
    <source>
        <dbReference type="ARBA" id="ARBA00022723"/>
    </source>
</evidence>
<dbReference type="GO" id="GO:0005737">
    <property type="term" value="C:cytoplasm"/>
    <property type="evidence" value="ECO:0007669"/>
    <property type="project" value="UniProtKB-SubCell"/>
</dbReference>
<name>A0A9W8A796_9FUNG</name>
<comment type="cofactor">
    <cofactor evidence="1 7">
        <name>Mn(2+)</name>
        <dbReference type="ChEBI" id="CHEBI:29035"/>
    </cofactor>
</comment>
<accession>A0A9W8A796</accession>
<comment type="similarity">
    <text evidence="6 7">Belongs to the PPP phosphatase family. PP-Z subfamily.</text>
</comment>
<evidence type="ECO:0000256" key="3">
    <source>
        <dbReference type="ARBA" id="ARBA00022801"/>
    </source>
</evidence>
<evidence type="ECO:0000256" key="1">
    <source>
        <dbReference type="ARBA" id="ARBA00001936"/>
    </source>
</evidence>